<reference evidence="1" key="3">
    <citation type="submission" date="2025-09" db="UniProtKB">
        <authorList>
            <consortium name="Ensembl"/>
        </authorList>
    </citation>
    <scope>IDENTIFICATION</scope>
</reference>
<sequence length="97" mass="11428">QCWNQRGRERDRHTERKLEDLRNEGILIKVHLSLYVALEYFNSRALHHMEPQTFKALLDLISLLEEWTASFQKDLVVVVGCIQHMASKSNFTVQFSI</sequence>
<dbReference type="Proteomes" id="UP000265040">
    <property type="component" value="Chromosome 15"/>
</dbReference>
<organism evidence="1 2">
    <name type="scientific">Anabas testudineus</name>
    <name type="common">Climbing perch</name>
    <name type="synonym">Anthias testudineus</name>
    <dbReference type="NCBI Taxonomy" id="64144"/>
    <lineage>
        <taxon>Eukaryota</taxon>
        <taxon>Metazoa</taxon>
        <taxon>Chordata</taxon>
        <taxon>Craniata</taxon>
        <taxon>Vertebrata</taxon>
        <taxon>Euteleostomi</taxon>
        <taxon>Actinopterygii</taxon>
        <taxon>Neopterygii</taxon>
        <taxon>Teleostei</taxon>
        <taxon>Neoteleostei</taxon>
        <taxon>Acanthomorphata</taxon>
        <taxon>Anabantaria</taxon>
        <taxon>Anabantiformes</taxon>
        <taxon>Anabantoidei</taxon>
        <taxon>Anabantidae</taxon>
        <taxon>Anabas</taxon>
    </lineage>
</organism>
<keyword evidence="2" id="KW-1185">Reference proteome</keyword>
<protein>
    <submittedName>
        <fullName evidence="1">Uncharacterized protein</fullName>
    </submittedName>
</protein>
<reference evidence="1" key="1">
    <citation type="submission" date="2021-04" db="EMBL/GenBank/DDBJ databases">
        <authorList>
            <consortium name="Wellcome Sanger Institute Data Sharing"/>
        </authorList>
    </citation>
    <scope>NUCLEOTIDE SEQUENCE [LARGE SCALE GENOMIC DNA]</scope>
</reference>
<evidence type="ECO:0000313" key="1">
    <source>
        <dbReference type="Ensembl" id="ENSATEP00000054855.1"/>
    </source>
</evidence>
<proteinExistence type="predicted"/>
<name>A0A7N6FE45_ANATE</name>
<dbReference type="InParanoid" id="A0A7N6FE45"/>
<dbReference type="Ensembl" id="ENSATET00000045702.1">
    <property type="protein sequence ID" value="ENSATEP00000054855.1"/>
    <property type="gene ID" value="ENSATEG00000025669.1"/>
</dbReference>
<accession>A0A7N6FE45</accession>
<reference evidence="1" key="2">
    <citation type="submission" date="2025-08" db="UniProtKB">
        <authorList>
            <consortium name="Ensembl"/>
        </authorList>
    </citation>
    <scope>IDENTIFICATION</scope>
</reference>
<dbReference type="AlphaFoldDB" id="A0A7N6FE45"/>
<evidence type="ECO:0000313" key="2">
    <source>
        <dbReference type="Proteomes" id="UP000265040"/>
    </source>
</evidence>